<dbReference type="PANTHER" id="PTHR42913:SF9">
    <property type="entry name" value="SLR1591 PROTEIN"/>
    <property type="match status" value="1"/>
</dbReference>
<evidence type="ECO:0000259" key="5">
    <source>
        <dbReference type="Pfam" id="PF07992"/>
    </source>
</evidence>
<dbReference type="AlphaFoldDB" id="A0A917DKJ5"/>
<dbReference type="InterPro" id="IPR051169">
    <property type="entry name" value="NADH-Q_oxidoreductase"/>
</dbReference>
<comment type="caution">
    <text evidence="6">The sequence shown here is derived from an EMBL/GenBank/DDBJ whole genome shotgun (WGS) entry which is preliminary data.</text>
</comment>
<evidence type="ECO:0000313" key="6">
    <source>
        <dbReference type="EMBL" id="GGD43588.1"/>
    </source>
</evidence>
<dbReference type="GO" id="GO:0003955">
    <property type="term" value="F:NAD(P)H dehydrogenase (quinone) activity"/>
    <property type="evidence" value="ECO:0007669"/>
    <property type="project" value="TreeGrafter"/>
</dbReference>
<feature type="domain" description="FAD/NAD(P)-binding" evidence="5">
    <location>
        <begin position="3"/>
        <end position="277"/>
    </location>
</feature>
<accession>A0A917DKJ5</accession>
<dbReference type="GO" id="GO:0019646">
    <property type="term" value="P:aerobic electron transport chain"/>
    <property type="evidence" value="ECO:0007669"/>
    <property type="project" value="TreeGrafter"/>
</dbReference>
<dbReference type="Proteomes" id="UP000613160">
    <property type="component" value="Unassembled WGS sequence"/>
</dbReference>
<reference evidence="6" key="2">
    <citation type="submission" date="2020-09" db="EMBL/GenBank/DDBJ databases">
        <authorList>
            <person name="Sun Q."/>
            <person name="Zhou Y."/>
        </authorList>
    </citation>
    <scope>NUCLEOTIDE SEQUENCE</scope>
    <source>
        <strain evidence="6">CGMCC 1.15493</strain>
    </source>
</reference>
<evidence type="ECO:0000256" key="4">
    <source>
        <dbReference type="ARBA" id="ARBA00023002"/>
    </source>
</evidence>
<keyword evidence="2" id="KW-0285">Flavoprotein</keyword>
<keyword evidence="4" id="KW-0560">Oxidoreductase</keyword>
<keyword evidence="7" id="KW-1185">Reference proteome</keyword>
<dbReference type="InterPro" id="IPR036188">
    <property type="entry name" value="FAD/NAD-bd_sf"/>
</dbReference>
<dbReference type="PANTHER" id="PTHR42913">
    <property type="entry name" value="APOPTOSIS-INDUCING FACTOR 1"/>
    <property type="match status" value="1"/>
</dbReference>
<sequence length="365" mass="37631">MTRVVLAGCGHAHLEVLRSAHAFAAAGAELVLIDPGRFWYSGRGSGVLGGRFAEEDAVIDPDRLAAACGVRLLADRVVGLDRAASRVLLASGETLGFDLLSLNIGSTVHAPAGLEAGQGAKPIAQLADLRRTLLAAGAPIRVAVLGGGATGCELAGNLLHLGRAARHPIAVTLVGQSPTLVPTAPAGLQAAALDSLTRRGAVVHLGQSVASAGQGVLRLTSGAAVPYDHLVLATGLVAQPAIQRLGLSAREAGLRVQATLQSVDDVRIFAAGDCAAIEGHNLAKLGVYGVRAAPVLARNILAMLAGTPLEAYRPQKHALSILDLADGRGLAMRAGFWHGGRAALGLKHFLDQRFLDRYQRLYAGR</sequence>
<keyword evidence="3" id="KW-0274">FAD</keyword>
<organism evidence="6 7">
    <name type="scientific">Aureimonas glaciei</name>
    <dbReference type="NCBI Taxonomy" id="1776957"/>
    <lineage>
        <taxon>Bacteria</taxon>
        <taxon>Pseudomonadati</taxon>
        <taxon>Pseudomonadota</taxon>
        <taxon>Alphaproteobacteria</taxon>
        <taxon>Hyphomicrobiales</taxon>
        <taxon>Aurantimonadaceae</taxon>
        <taxon>Aureimonas</taxon>
    </lineage>
</organism>
<reference evidence="6" key="1">
    <citation type="journal article" date="2014" name="Int. J. Syst. Evol. Microbiol.">
        <title>Complete genome sequence of Corynebacterium casei LMG S-19264T (=DSM 44701T), isolated from a smear-ripened cheese.</title>
        <authorList>
            <consortium name="US DOE Joint Genome Institute (JGI-PGF)"/>
            <person name="Walter F."/>
            <person name="Albersmeier A."/>
            <person name="Kalinowski J."/>
            <person name="Ruckert C."/>
        </authorList>
    </citation>
    <scope>NUCLEOTIDE SEQUENCE</scope>
    <source>
        <strain evidence="6">CGMCC 1.15493</strain>
    </source>
</reference>
<dbReference type="SUPFAM" id="SSF51905">
    <property type="entry name" value="FAD/NAD(P)-binding domain"/>
    <property type="match status" value="2"/>
</dbReference>
<evidence type="ECO:0000313" key="7">
    <source>
        <dbReference type="Proteomes" id="UP000613160"/>
    </source>
</evidence>
<evidence type="ECO:0000256" key="3">
    <source>
        <dbReference type="ARBA" id="ARBA00022827"/>
    </source>
</evidence>
<dbReference type="RefSeq" id="WP_188855431.1">
    <property type="nucleotide sequence ID" value="NZ_BMJJ01000023.1"/>
</dbReference>
<comment type="cofactor">
    <cofactor evidence="1">
        <name>FAD</name>
        <dbReference type="ChEBI" id="CHEBI:57692"/>
    </cofactor>
</comment>
<dbReference type="Pfam" id="PF07992">
    <property type="entry name" value="Pyr_redox_2"/>
    <property type="match status" value="1"/>
</dbReference>
<name>A0A917DKJ5_9HYPH</name>
<gene>
    <name evidence="6" type="ORF">GCM10011335_52740</name>
</gene>
<proteinExistence type="predicted"/>
<dbReference type="EMBL" id="BMJJ01000023">
    <property type="protein sequence ID" value="GGD43588.1"/>
    <property type="molecule type" value="Genomic_DNA"/>
</dbReference>
<protein>
    <submittedName>
        <fullName evidence="6">Pyridine nucleotide-disulfide oxidoreductase</fullName>
    </submittedName>
</protein>
<dbReference type="InterPro" id="IPR023753">
    <property type="entry name" value="FAD/NAD-binding_dom"/>
</dbReference>
<dbReference type="Gene3D" id="3.50.50.100">
    <property type="match status" value="1"/>
</dbReference>
<evidence type="ECO:0000256" key="1">
    <source>
        <dbReference type="ARBA" id="ARBA00001974"/>
    </source>
</evidence>
<evidence type="ECO:0000256" key="2">
    <source>
        <dbReference type="ARBA" id="ARBA00022630"/>
    </source>
</evidence>